<reference evidence="2 3" key="1">
    <citation type="submission" date="2018-02" db="EMBL/GenBank/DDBJ databases">
        <title>Genomic Encyclopedia of Archaeal and Bacterial Type Strains, Phase II (KMG-II): from individual species to whole genera.</title>
        <authorList>
            <person name="Goeker M."/>
        </authorList>
    </citation>
    <scope>NUCLEOTIDE SEQUENCE [LARGE SCALE GENOMIC DNA]</scope>
    <source>
        <strain evidence="2 3">DSM 15099</strain>
    </source>
</reference>
<evidence type="ECO:0000313" key="3">
    <source>
        <dbReference type="Proteomes" id="UP000239863"/>
    </source>
</evidence>
<dbReference type="STRING" id="37659.GCA_000703125_01251"/>
<dbReference type="InterPro" id="IPR052411">
    <property type="entry name" value="c-mor_Regulatory_Protein"/>
</dbReference>
<protein>
    <submittedName>
        <fullName evidence="2">Mor transcription activator family protein</fullName>
    </submittedName>
</protein>
<gene>
    <name evidence="2" type="ORF">BD821_11067</name>
</gene>
<dbReference type="OrthoDB" id="9800398at2"/>
<accession>A0A2S6FWY7</accession>
<name>A0A2S6FWY7_9CLOT</name>
<dbReference type="Proteomes" id="UP000239863">
    <property type="component" value="Unassembled WGS sequence"/>
</dbReference>
<dbReference type="AlphaFoldDB" id="A0A2S6FWY7"/>
<dbReference type="PANTHER" id="PTHR37812:SF1">
    <property type="entry name" value="MU-LIKE PROPHAGE FLUMU PROTEIN C"/>
    <property type="match status" value="1"/>
</dbReference>
<sequence length="101" mass="11907">MRYVKAQDVLPEEVIKIIQEYLDGEYLYVPRKSGNHKAWGEKSGIKSRLKVRNNEIYKKYLNGTTINALTEEYYLSEKSIRKIISQEKRLCSKSLQNHLLD</sequence>
<feature type="domain" description="Mor transcription activator" evidence="1">
    <location>
        <begin position="13"/>
        <end position="99"/>
    </location>
</feature>
<dbReference type="PANTHER" id="PTHR37812">
    <property type="entry name" value="MU-LIKE PROPHAGE FLUMU PROTEIN C"/>
    <property type="match status" value="1"/>
</dbReference>
<dbReference type="InterPro" id="IPR009057">
    <property type="entry name" value="Homeodomain-like_sf"/>
</dbReference>
<dbReference type="InterPro" id="IPR014875">
    <property type="entry name" value="Mor_transcription_activator"/>
</dbReference>
<dbReference type="InterPro" id="IPR049739">
    <property type="entry name" value="YraL-like"/>
</dbReference>
<evidence type="ECO:0000259" key="1">
    <source>
        <dbReference type="Pfam" id="PF08765"/>
    </source>
</evidence>
<dbReference type="Gene3D" id="1.10.10.60">
    <property type="entry name" value="Homeodomain-like"/>
    <property type="match status" value="1"/>
</dbReference>
<comment type="caution">
    <text evidence="2">The sequence shown here is derived from an EMBL/GenBank/DDBJ whole genome shotgun (WGS) entry which is preliminary data.</text>
</comment>
<dbReference type="RefSeq" id="WP_104410064.1">
    <property type="nucleotide sequence ID" value="NZ_PTIS01000010.1"/>
</dbReference>
<dbReference type="EMBL" id="PTIS01000010">
    <property type="protein sequence ID" value="PPK48101.1"/>
    <property type="molecule type" value="Genomic_DNA"/>
</dbReference>
<evidence type="ECO:0000313" key="2">
    <source>
        <dbReference type="EMBL" id="PPK48101.1"/>
    </source>
</evidence>
<dbReference type="NCBIfam" id="NF040785">
    <property type="entry name" value="CD3324_fam"/>
    <property type="match status" value="1"/>
</dbReference>
<proteinExistence type="predicted"/>
<dbReference type="Pfam" id="PF08765">
    <property type="entry name" value="Mor"/>
    <property type="match status" value="1"/>
</dbReference>
<dbReference type="SUPFAM" id="SSF46689">
    <property type="entry name" value="Homeodomain-like"/>
    <property type="match status" value="1"/>
</dbReference>
<organism evidence="2 3">
    <name type="scientific">Clostridium algidicarnis DSM 15099</name>
    <dbReference type="NCBI Taxonomy" id="1121295"/>
    <lineage>
        <taxon>Bacteria</taxon>
        <taxon>Bacillati</taxon>
        <taxon>Bacillota</taxon>
        <taxon>Clostridia</taxon>
        <taxon>Eubacteriales</taxon>
        <taxon>Clostridiaceae</taxon>
        <taxon>Clostridium</taxon>
    </lineage>
</organism>